<keyword evidence="12" id="KW-0560">Oxidoreductase</keyword>
<evidence type="ECO:0000256" key="6">
    <source>
        <dbReference type="ARBA" id="ARBA00022967"/>
    </source>
</evidence>
<dbReference type="AlphaFoldDB" id="A0A7X0D4D6"/>
<dbReference type="InterPro" id="IPR008143">
    <property type="entry name" value="Ala_DH/PNT_CS2"/>
</dbReference>
<feature type="region of interest" description="Disordered" evidence="9">
    <location>
        <begin position="386"/>
        <end position="410"/>
    </location>
</feature>
<dbReference type="RefSeq" id="WP_184074019.1">
    <property type="nucleotide sequence ID" value="NZ_JACHDS010000001.1"/>
</dbReference>
<comment type="function">
    <text evidence="1">The transhydrogenation between NADH and NADP is coupled to respiration and ATP hydrolysis and functions as a proton pump across the membrane.</text>
</comment>
<comment type="catalytic activity">
    <reaction evidence="8">
        <text>NAD(+) + NADPH + H(+)(in) = NADH + NADP(+) + H(+)(out)</text>
        <dbReference type="Rhea" id="RHEA:47992"/>
        <dbReference type="ChEBI" id="CHEBI:15378"/>
        <dbReference type="ChEBI" id="CHEBI:57540"/>
        <dbReference type="ChEBI" id="CHEBI:57783"/>
        <dbReference type="ChEBI" id="CHEBI:57945"/>
        <dbReference type="ChEBI" id="CHEBI:58349"/>
        <dbReference type="EC" id="7.1.1.1"/>
    </reaction>
</comment>
<evidence type="ECO:0000256" key="5">
    <source>
        <dbReference type="ARBA" id="ARBA00022857"/>
    </source>
</evidence>
<feature type="domain" description="Alanine dehydrogenase/pyridine nucleotide transhydrogenase N-terminal" evidence="11">
    <location>
        <begin position="9"/>
        <end position="145"/>
    </location>
</feature>
<feature type="domain" description="Alanine dehydrogenase/pyridine nucleotide transhydrogenase NAD(H)-binding" evidence="10">
    <location>
        <begin position="154"/>
        <end position="320"/>
    </location>
</feature>
<dbReference type="GO" id="GO:0006740">
    <property type="term" value="P:NADPH regeneration"/>
    <property type="evidence" value="ECO:0007669"/>
    <property type="project" value="TreeGrafter"/>
</dbReference>
<keyword evidence="13" id="KW-1185">Reference proteome</keyword>
<dbReference type="Proteomes" id="UP000546642">
    <property type="component" value="Unassembled WGS sequence"/>
</dbReference>
<dbReference type="Gene3D" id="3.40.50.720">
    <property type="entry name" value="NAD(P)-binding Rossmann-like Domain"/>
    <property type="match status" value="2"/>
</dbReference>
<comment type="similarity">
    <text evidence="2">Belongs to the AlaDH/PNT family.</text>
</comment>
<protein>
    <recommendedName>
        <fullName evidence="3">proton-translocating NAD(P)(+) transhydrogenase</fullName>
        <ecNumber evidence="3">7.1.1.1</ecNumber>
    </recommendedName>
</protein>
<evidence type="ECO:0000256" key="4">
    <source>
        <dbReference type="ARBA" id="ARBA00022741"/>
    </source>
</evidence>
<dbReference type="InterPro" id="IPR007698">
    <property type="entry name" value="AlaDH/PNT_NAD(H)-bd"/>
</dbReference>
<dbReference type="SMART" id="SM01003">
    <property type="entry name" value="AlaDh_PNT_N"/>
    <property type="match status" value="1"/>
</dbReference>
<dbReference type="CDD" id="cd05304">
    <property type="entry name" value="Rubrum_tdh"/>
    <property type="match status" value="1"/>
</dbReference>
<accession>A0A7X0D4D6</accession>
<evidence type="ECO:0000313" key="13">
    <source>
        <dbReference type="Proteomes" id="UP000546642"/>
    </source>
</evidence>
<gene>
    <name evidence="12" type="ORF">HNR23_001035</name>
</gene>
<keyword evidence="5" id="KW-0521">NADP</keyword>
<dbReference type="EMBL" id="JACHDS010000001">
    <property type="protein sequence ID" value="MBB6170975.1"/>
    <property type="molecule type" value="Genomic_DNA"/>
</dbReference>
<dbReference type="Pfam" id="PF01262">
    <property type="entry name" value="AlaDh_PNT_C"/>
    <property type="match status" value="1"/>
</dbReference>
<keyword evidence="6" id="KW-1278">Translocase</keyword>
<organism evidence="12 13">
    <name type="scientific">Nocardiopsis mwathae</name>
    <dbReference type="NCBI Taxonomy" id="1472723"/>
    <lineage>
        <taxon>Bacteria</taxon>
        <taxon>Bacillati</taxon>
        <taxon>Actinomycetota</taxon>
        <taxon>Actinomycetes</taxon>
        <taxon>Streptosporangiales</taxon>
        <taxon>Nocardiopsidaceae</taxon>
        <taxon>Nocardiopsis</taxon>
    </lineage>
</organism>
<keyword evidence="4" id="KW-0547">Nucleotide-binding</keyword>
<evidence type="ECO:0000259" key="11">
    <source>
        <dbReference type="SMART" id="SM01003"/>
    </source>
</evidence>
<sequence>MAVSTLRAGVIRPTAPAERRVAVVPAAVSGLTGAGFEVLVQAGAGTGARFGDEDYTDAGASVLSAEEVYARSDVLLAVTVPDPTELHGRLRPGQALVGLLRPLAEPRLVGDLAAAGATAISLDGVPRNLSRAQSMDALTSQASVAGYKAVIVAAAAYDRYLPLLMTAAGVARPAQVLVLGAGVAGLQAIATAHRLGAVVSGYDVRPEAQDEIRSLGADTLRLPAVTRATATGGYARALTGDEQQAQREALAAILGRFDIVIATAQALGGRPPLLIDAAALGALRPGAVVVDLASGPRGGNVHGSRPDATVETEKGVTVIGAADLAATVPRAASEAYARNITALLRHIVREGELHIDLDDEIQAGVVITHGGRVVHPGAAAAVAELGAEPGEPGPAADPMPEGDGHGARSA</sequence>
<comment type="caution">
    <text evidence="12">The sequence shown here is derived from an EMBL/GenBank/DDBJ whole genome shotgun (WGS) entry which is preliminary data.</text>
</comment>
<evidence type="ECO:0000256" key="2">
    <source>
        <dbReference type="ARBA" id="ARBA00005689"/>
    </source>
</evidence>
<evidence type="ECO:0000313" key="12">
    <source>
        <dbReference type="EMBL" id="MBB6170975.1"/>
    </source>
</evidence>
<evidence type="ECO:0000256" key="7">
    <source>
        <dbReference type="ARBA" id="ARBA00023027"/>
    </source>
</evidence>
<dbReference type="SUPFAM" id="SSF52283">
    <property type="entry name" value="Formate/glycerate dehydrogenase catalytic domain-like"/>
    <property type="match status" value="1"/>
</dbReference>
<dbReference type="GO" id="GO:0016491">
    <property type="term" value="F:oxidoreductase activity"/>
    <property type="evidence" value="ECO:0007669"/>
    <property type="project" value="UniProtKB-KW"/>
</dbReference>
<evidence type="ECO:0000256" key="9">
    <source>
        <dbReference type="SAM" id="MobiDB-lite"/>
    </source>
</evidence>
<proteinExistence type="inferred from homology"/>
<dbReference type="InterPro" id="IPR036291">
    <property type="entry name" value="NAD(P)-bd_dom_sf"/>
</dbReference>
<keyword evidence="7" id="KW-0520">NAD</keyword>
<dbReference type="PANTHER" id="PTHR10160">
    <property type="entry name" value="NAD(P) TRANSHYDROGENASE"/>
    <property type="match status" value="1"/>
</dbReference>
<dbReference type="GO" id="GO:0005886">
    <property type="term" value="C:plasma membrane"/>
    <property type="evidence" value="ECO:0007669"/>
    <property type="project" value="TreeGrafter"/>
</dbReference>
<dbReference type="EC" id="7.1.1.1" evidence="3"/>
<name>A0A7X0D4D6_9ACTN</name>
<evidence type="ECO:0000256" key="1">
    <source>
        <dbReference type="ARBA" id="ARBA00003943"/>
    </source>
</evidence>
<evidence type="ECO:0000256" key="3">
    <source>
        <dbReference type="ARBA" id="ARBA00012943"/>
    </source>
</evidence>
<evidence type="ECO:0000256" key="8">
    <source>
        <dbReference type="ARBA" id="ARBA00048202"/>
    </source>
</evidence>
<dbReference type="SUPFAM" id="SSF51735">
    <property type="entry name" value="NAD(P)-binding Rossmann-fold domains"/>
    <property type="match status" value="1"/>
</dbReference>
<dbReference type="GO" id="GO:0050661">
    <property type="term" value="F:NADP binding"/>
    <property type="evidence" value="ECO:0007669"/>
    <property type="project" value="TreeGrafter"/>
</dbReference>
<dbReference type="SMART" id="SM01002">
    <property type="entry name" value="AlaDh_PNT_C"/>
    <property type="match status" value="1"/>
</dbReference>
<dbReference type="InterPro" id="IPR007886">
    <property type="entry name" value="AlaDH/PNT_N"/>
</dbReference>
<evidence type="ECO:0000259" key="10">
    <source>
        <dbReference type="SMART" id="SM01002"/>
    </source>
</evidence>
<dbReference type="PROSITE" id="PS00837">
    <property type="entry name" value="ALADH_PNT_2"/>
    <property type="match status" value="1"/>
</dbReference>
<dbReference type="GO" id="GO:0008750">
    <property type="term" value="F:proton-translocating NAD(P)+ transhydrogenase activity"/>
    <property type="evidence" value="ECO:0007669"/>
    <property type="project" value="UniProtKB-EC"/>
</dbReference>
<dbReference type="PANTHER" id="PTHR10160:SF19">
    <property type="entry name" value="PROTON-TRANSLOCATING NAD(P)(+) TRANSHYDROGENASE"/>
    <property type="match status" value="1"/>
</dbReference>
<dbReference type="Pfam" id="PF05222">
    <property type="entry name" value="AlaDh_PNT_N"/>
    <property type="match status" value="1"/>
</dbReference>
<reference evidence="12 13" key="1">
    <citation type="submission" date="2020-08" db="EMBL/GenBank/DDBJ databases">
        <title>Sequencing the genomes of 1000 actinobacteria strains.</title>
        <authorList>
            <person name="Klenk H.-P."/>
        </authorList>
    </citation>
    <scope>NUCLEOTIDE SEQUENCE [LARGE SCALE GENOMIC DNA]</scope>
    <source>
        <strain evidence="12 13">DSM 46659</strain>
    </source>
</reference>